<dbReference type="PANTHER" id="PTHR46461">
    <property type="entry name" value="KELCH DOMAIN-CONTAINING PROTEIN 3"/>
    <property type="match status" value="1"/>
</dbReference>
<dbReference type="OrthoDB" id="432528at2759"/>
<dbReference type="GO" id="GO:0003682">
    <property type="term" value="F:chromatin binding"/>
    <property type="evidence" value="ECO:0007669"/>
    <property type="project" value="InterPro"/>
</dbReference>
<reference evidence="3" key="1">
    <citation type="submission" date="2021-06" db="EMBL/GenBank/DDBJ databases">
        <authorList>
            <person name="Kallberg Y."/>
            <person name="Tangrot J."/>
            <person name="Rosling A."/>
        </authorList>
    </citation>
    <scope>NUCLEOTIDE SEQUENCE</scope>
    <source>
        <strain evidence="3">MT106</strain>
    </source>
</reference>
<feature type="transmembrane region" description="Helical" evidence="2">
    <location>
        <begin position="380"/>
        <end position="403"/>
    </location>
</feature>
<sequence>MFVISISSVQSFYSSDEISGAETGILIDNKVIIFDSYDFRNATTAFSLDLSKNWTTFTPGFTAIDNLVSAPTFYFTAFSAQKKDNHSVIYAFGGRIPINGNFSNFNYTNKFYKIDVNPSSFSFSPLDSPLQARSSVQSVIDDQGKLYIWGGYTYISEDKAMYIFDTFDSTWNQILPSGYVPDQRKLYTSTFKDGKIYYIGGAYRTSEVADIRQILIYDTLKNASPWSSMMATNKTEISNRIFHSAVLAPDNISIIIFGGMKEFYNSRNSSLDYTLYDYLITLNLEQFEFSELKTLNKLSIDDIPARHAAIIYNNFMIVAFGIYETTNPTRKLVKLLDLSQKEYNWVDKYIAPTPTPSPPPSSPSPPRLTTPTSPTPPIKIIVISTIGSLVFVVAIVIGFIFFYRKKHRNEQTAINSNILQTRPNTVLFPNIPVIVDQQNTNPNTPEIICQQTTTQVPFGYPYAHNDPRTSYGHSLAFKPSSQFP</sequence>
<dbReference type="InterPro" id="IPR015915">
    <property type="entry name" value="Kelch-typ_b-propeller"/>
</dbReference>
<name>A0A9N9FFJ2_9GLOM</name>
<dbReference type="Pfam" id="PF24681">
    <property type="entry name" value="Kelch_KLHDC2_KLHL20_DRC7"/>
    <property type="match status" value="1"/>
</dbReference>
<keyword evidence="4" id="KW-1185">Reference proteome</keyword>
<protein>
    <submittedName>
        <fullName evidence="3">10261_t:CDS:1</fullName>
    </submittedName>
</protein>
<dbReference type="GO" id="GO:0005737">
    <property type="term" value="C:cytoplasm"/>
    <property type="evidence" value="ECO:0007669"/>
    <property type="project" value="TreeGrafter"/>
</dbReference>
<dbReference type="PANTHER" id="PTHR46461:SF2">
    <property type="entry name" value="ATTRACTIN"/>
    <property type="match status" value="1"/>
</dbReference>
<keyword evidence="2" id="KW-0812">Transmembrane</keyword>
<dbReference type="EMBL" id="CAJVPL010000799">
    <property type="protein sequence ID" value="CAG8530636.1"/>
    <property type="molecule type" value="Genomic_DNA"/>
</dbReference>
<proteinExistence type="predicted"/>
<evidence type="ECO:0000313" key="4">
    <source>
        <dbReference type="Proteomes" id="UP000789831"/>
    </source>
</evidence>
<feature type="region of interest" description="Disordered" evidence="1">
    <location>
        <begin position="353"/>
        <end position="372"/>
    </location>
</feature>
<dbReference type="SUPFAM" id="SSF117281">
    <property type="entry name" value="Kelch motif"/>
    <property type="match status" value="1"/>
</dbReference>
<evidence type="ECO:0000256" key="1">
    <source>
        <dbReference type="SAM" id="MobiDB-lite"/>
    </source>
</evidence>
<keyword evidence="2" id="KW-1133">Transmembrane helix</keyword>
<comment type="caution">
    <text evidence="3">The sequence shown here is derived from an EMBL/GenBank/DDBJ whole genome shotgun (WGS) entry which is preliminary data.</text>
</comment>
<accession>A0A9N9FFJ2</accession>
<gene>
    <name evidence="3" type="ORF">AGERDE_LOCUS5693</name>
</gene>
<dbReference type="InterPro" id="IPR052637">
    <property type="entry name" value="KLHDC3-like"/>
</dbReference>
<dbReference type="Proteomes" id="UP000789831">
    <property type="component" value="Unassembled WGS sequence"/>
</dbReference>
<evidence type="ECO:0000256" key="2">
    <source>
        <dbReference type="SAM" id="Phobius"/>
    </source>
</evidence>
<dbReference type="AlphaFoldDB" id="A0A9N9FFJ2"/>
<evidence type="ECO:0000313" key="3">
    <source>
        <dbReference type="EMBL" id="CAG8530636.1"/>
    </source>
</evidence>
<keyword evidence="2" id="KW-0472">Membrane</keyword>
<dbReference type="Gene3D" id="2.120.10.80">
    <property type="entry name" value="Kelch-type beta propeller"/>
    <property type="match status" value="2"/>
</dbReference>
<organism evidence="3 4">
    <name type="scientific">Ambispora gerdemannii</name>
    <dbReference type="NCBI Taxonomy" id="144530"/>
    <lineage>
        <taxon>Eukaryota</taxon>
        <taxon>Fungi</taxon>
        <taxon>Fungi incertae sedis</taxon>
        <taxon>Mucoromycota</taxon>
        <taxon>Glomeromycotina</taxon>
        <taxon>Glomeromycetes</taxon>
        <taxon>Archaeosporales</taxon>
        <taxon>Ambisporaceae</taxon>
        <taxon>Ambispora</taxon>
    </lineage>
</organism>